<feature type="region of interest" description="Disordered" evidence="1">
    <location>
        <begin position="12"/>
        <end position="39"/>
    </location>
</feature>
<dbReference type="InterPro" id="IPR000159">
    <property type="entry name" value="RA_dom"/>
</dbReference>
<dbReference type="PANTHER" id="PTHR21298">
    <property type="entry name" value="GH01721P"/>
    <property type="match status" value="1"/>
</dbReference>
<dbReference type="InterPro" id="IPR029071">
    <property type="entry name" value="Ubiquitin-like_domsf"/>
</dbReference>
<dbReference type="SMART" id="SM00314">
    <property type="entry name" value="RA"/>
    <property type="match status" value="1"/>
</dbReference>
<dbReference type="GO" id="GO:0045743">
    <property type="term" value="P:positive regulation of fibroblast growth factor receptor signaling pathway"/>
    <property type="evidence" value="ECO:0007669"/>
    <property type="project" value="TreeGrafter"/>
</dbReference>
<reference evidence="4" key="1">
    <citation type="submission" date="2017-02" db="UniProtKB">
        <authorList>
            <consortium name="WormBaseParasite"/>
        </authorList>
    </citation>
    <scope>IDENTIFICATION</scope>
</reference>
<dbReference type="GO" id="GO:0007165">
    <property type="term" value="P:signal transduction"/>
    <property type="evidence" value="ECO:0007669"/>
    <property type="project" value="InterPro"/>
</dbReference>
<evidence type="ECO:0000313" key="4">
    <source>
        <dbReference type="WBParaSite" id="SMUV_0000746201-mRNA-1"/>
    </source>
</evidence>
<dbReference type="WBParaSite" id="SMUV_0000746201-mRNA-1">
    <property type="protein sequence ID" value="SMUV_0000746201-mRNA-1"/>
    <property type="gene ID" value="SMUV_0000746201"/>
</dbReference>
<accession>A0A0N5ARR9</accession>
<feature type="domain" description="Ras-associating" evidence="2">
    <location>
        <begin position="63"/>
        <end position="158"/>
    </location>
</feature>
<dbReference type="CDD" id="cd17043">
    <property type="entry name" value="RA"/>
    <property type="match status" value="2"/>
</dbReference>
<keyword evidence="3" id="KW-1185">Reference proteome</keyword>
<organism evidence="3 4">
    <name type="scientific">Syphacia muris</name>
    <dbReference type="NCBI Taxonomy" id="451379"/>
    <lineage>
        <taxon>Eukaryota</taxon>
        <taxon>Metazoa</taxon>
        <taxon>Ecdysozoa</taxon>
        <taxon>Nematoda</taxon>
        <taxon>Chromadorea</taxon>
        <taxon>Rhabditida</taxon>
        <taxon>Spirurina</taxon>
        <taxon>Oxyuridomorpha</taxon>
        <taxon>Oxyuroidea</taxon>
        <taxon>Oxyuridae</taxon>
        <taxon>Syphacia</taxon>
    </lineage>
</organism>
<feature type="compositionally biased region" description="Polar residues" evidence="1">
    <location>
        <begin position="22"/>
        <end position="39"/>
    </location>
</feature>
<evidence type="ECO:0000256" key="1">
    <source>
        <dbReference type="SAM" id="MobiDB-lite"/>
    </source>
</evidence>
<dbReference type="Proteomes" id="UP000046393">
    <property type="component" value="Unplaced"/>
</dbReference>
<dbReference type="AlphaFoldDB" id="A0A0N5ARR9"/>
<feature type="domain" description="Ras-associating" evidence="2">
    <location>
        <begin position="162"/>
        <end position="242"/>
    </location>
</feature>
<proteinExistence type="predicted"/>
<dbReference type="SUPFAM" id="SSF54236">
    <property type="entry name" value="Ubiquitin-like"/>
    <property type="match status" value="2"/>
</dbReference>
<dbReference type="Gene3D" id="3.10.20.90">
    <property type="entry name" value="Phosphatidylinositol 3-kinase Catalytic Subunit, Chain A, domain 1"/>
    <property type="match status" value="2"/>
</dbReference>
<dbReference type="PROSITE" id="PS50200">
    <property type="entry name" value="RA"/>
    <property type="match status" value="2"/>
</dbReference>
<protein>
    <submittedName>
        <fullName evidence="4">Ras-associating domain-containing protein</fullName>
    </submittedName>
</protein>
<evidence type="ECO:0000313" key="3">
    <source>
        <dbReference type="Proteomes" id="UP000046393"/>
    </source>
</evidence>
<dbReference type="GO" id="GO:0045742">
    <property type="term" value="P:positive regulation of epidermal growth factor receptor signaling pathway"/>
    <property type="evidence" value="ECO:0007669"/>
    <property type="project" value="TreeGrafter"/>
</dbReference>
<sequence>MLKYQIRTSKCSPRGTLPKCPESTSSTINKPSCSDQNPVQLRHRSNSLTSLSSVDSGESSEWGTLKVYTGNINPDTDYKTLKISTSHTAKNVIDTILGKFRISCRDPNLFEIFMEVRTKINGDEVKSLLLLNQDARPLELQRCHPAQMSRFFLSMSENGVLVRIYDYLISPQSNYKSLLLSMRTTCYEAIALLLAMDRNNGDPNDFRLYISNVNRELQMGETVADLYKALHGDHKILIRRFP</sequence>
<evidence type="ECO:0000259" key="2">
    <source>
        <dbReference type="PROSITE" id="PS50200"/>
    </source>
</evidence>
<dbReference type="Pfam" id="PF00788">
    <property type="entry name" value="RA"/>
    <property type="match status" value="2"/>
</dbReference>
<name>A0A0N5ARR9_9BILA</name>
<dbReference type="PANTHER" id="PTHR21298:SF2">
    <property type="entry name" value="GH01721P"/>
    <property type="match status" value="1"/>
</dbReference>